<dbReference type="PANTHER" id="PTHR10644">
    <property type="entry name" value="DNA REPAIR/RNA PROCESSING CPSF FAMILY"/>
    <property type="match status" value="1"/>
</dbReference>
<evidence type="ECO:0000259" key="1">
    <source>
        <dbReference type="Pfam" id="PF10433"/>
    </source>
</evidence>
<dbReference type="RefSeq" id="XP_056033590.1">
    <property type="nucleotide sequence ID" value="XM_056168274.1"/>
</dbReference>
<feature type="domain" description="RSE1/DDB1/CPSF1 first beta-propeller" evidence="1">
    <location>
        <begin position="55"/>
        <end position="466"/>
    </location>
</feature>
<dbReference type="InterPro" id="IPR015943">
    <property type="entry name" value="WD40/YVTN_repeat-like_dom_sf"/>
</dbReference>
<dbReference type="Pfam" id="PF10433">
    <property type="entry name" value="Beta-prop_RSE1_1st"/>
    <property type="match status" value="1"/>
</dbReference>
<protein>
    <submittedName>
        <fullName evidence="2">Mono-functional DNA-alkylating methyl methanesulfonate n-term domain-containing protein</fullName>
    </submittedName>
</protein>
<evidence type="ECO:0000313" key="3">
    <source>
        <dbReference type="Proteomes" id="UP001140511"/>
    </source>
</evidence>
<dbReference type="InterPro" id="IPR018846">
    <property type="entry name" value="Beta-prop_RSE1/DDB1/CPSF1_1st"/>
</dbReference>
<dbReference type="EMBL" id="JAOPEN010000001">
    <property type="protein sequence ID" value="KAJ4864534.1"/>
    <property type="molecule type" value="Genomic_DNA"/>
</dbReference>
<reference evidence="2" key="1">
    <citation type="submission" date="2022-09" db="EMBL/GenBank/DDBJ databases">
        <title>Chromosome-level assembly of Trichoderma breve T069, a fungus used in development of biopesticide product.</title>
        <authorList>
            <person name="Lin R."/>
            <person name="Liu T."/>
        </authorList>
    </citation>
    <scope>NUCLEOTIDE SEQUENCE</scope>
    <source>
        <strain evidence="2">T069</strain>
    </source>
</reference>
<comment type="caution">
    <text evidence="2">The sequence shown here is derived from an EMBL/GenBank/DDBJ whole genome shotgun (WGS) entry which is preliminary data.</text>
</comment>
<dbReference type="Gene3D" id="2.130.10.10">
    <property type="entry name" value="YVTN repeat-like/Quinoprotein amine dehydrogenase"/>
    <property type="match status" value="1"/>
</dbReference>
<organism evidence="2 3">
    <name type="scientific">Trichoderma breve</name>
    <dbReference type="NCBI Taxonomy" id="2034170"/>
    <lineage>
        <taxon>Eukaryota</taxon>
        <taxon>Fungi</taxon>
        <taxon>Dikarya</taxon>
        <taxon>Ascomycota</taxon>
        <taxon>Pezizomycotina</taxon>
        <taxon>Sordariomycetes</taxon>
        <taxon>Hypocreomycetidae</taxon>
        <taxon>Hypocreales</taxon>
        <taxon>Hypocreaceae</taxon>
        <taxon>Trichoderma</taxon>
    </lineage>
</organism>
<keyword evidence="3" id="KW-1185">Reference proteome</keyword>
<dbReference type="GeneID" id="80862962"/>
<evidence type="ECO:0000313" key="2">
    <source>
        <dbReference type="EMBL" id="KAJ4864534.1"/>
    </source>
</evidence>
<accession>A0A9W9ED69</accession>
<name>A0A9W9ED69_9HYPO</name>
<dbReference type="InterPro" id="IPR050358">
    <property type="entry name" value="RSE1/DDB1/CFT1"/>
</dbReference>
<gene>
    <name evidence="2" type="ORF">T069G_01064</name>
</gene>
<proteinExistence type="predicted"/>
<dbReference type="Proteomes" id="UP001140511">
    <property type="component" value="Unassembled WGS sequence"/>
</dbReference>
<sequence length="1329" mass="147586">MAFQTRVLRDGEWVTETVNLQAALKASAAPQLASEPLPQPPACGILSQTIVESPVVRWVLPVRLRSSAHNDIAFIGENFIQISQLGRDGQVHDVIRKSDFGFRIRNAVVLGDNLEHGLDDDPYGVAVKPEPPSSPLSPGAHGIFNDLQSRSLPPQLLVLMLESCQLLFLFLREGPDHTLEFVITKYDNPRLLPYLGYQLAVDPSSRYMAAASPEGIFVVYELEPLSELNAQYTELGSIEPIRSIRIRAVSGAIHKLEFLFPRREDDYHIILILIVARRERSRGPPVSRMATYEWELGEDLQLIFAEERTGTRLPKEHRMPLLLIPIRFKTAFFAVSQFHIGIVKYALSGSPEFESLPTQPPARTPLYHGTGEPLWVAWARPFRRKKYFEKTDIIYLAREDGAIIHIEIDATELLPSVTNVGCLGANIDTAFTLAYDIFSDVLMIGGDSGPGGIWKLAPREDLQQVSILPNWSPVVDMTTTNEYSSWHGNNTDLQTAQSRSTMQKKTKMRKQDSIFTASGRGLRGSVVQWRWGIQARIGLDIETGEPIRQAWTFTAQRNNERELYGLLALPHSSVVLRFSESLDQVDAVPAEDTPFDLASRTLHTIQVSETIVQITEVSINVATPTTSSRCVIAEVLGIPNATAENAFCIGHTAVFSTHVGEVSRLHAMKAEGINFSMIGSWDAQGEVTCVSIFAVSSNNFIVAASMYNGVPWISIYSTSGEAIVSKPITTSSNVDESGGAELEALTSISVAHQGADQVDLVLGTRCGSLISARISDQSPDNLIWSSEVIGGSRVDVFPSSIPYTGTSTAFACCDNKLILLSNFSSEDCKFTNKHFIWPTDSSEPAMPSPLIHSIYRIPQNLSGQDGHTSLLILAGSRLLMADFGPHIGNVPRSIPIQGTPTRIIFSQTLNCLVVAMVMDDRSTLLFIDPETGLIISVATDKDRNPVEYISGLGRLGDKIFGLHEWLYKKDGKTFPFILVTTQGGELIIVSTEKFYARPGEPDSRQLRYWTRYKKRLPGEIFSITGDAEGLIYCVDRTLHWEVLDLVERKLKPVKEFQLDSPAISLRVSRGKLFALTALHSLEVIDYQSATDEESMELIHGDQVSRRSVHMIDIGDPTDGHGRFPLTLISDQGGVIAGVWVPFGQRDKELDVVFEGMLASSVRRFARAHSRPPWLVDNTQRHYGTLPITHDGSDIIGVSLDGTLRQFSLLSFELWRFLFTVQTLAQRKGGIVSLNILHRDEKVDIMDPDLQPSPKMMHIDGDMLKRCLTLHILERLVRSEANFALFCSHLDAIGGGSYTAEFKNEGESRRREKYVELGYDIIKFLVSPAL</sequence>